<feature type="transmembrane region" description="Helical" evidence="11">
    <location>
        <begin position="150"/>
        <end position="173"/>
    </location>
</feature>
<evidence type="ECO:0000256" key="11">
    <source>
        <dbReference type="SAM" id="Phobius"/>
    </source>
</evidence>
<evidence type="ECO:0000256" key="6">
    <source>
        <dbReference type="ARBA" id="ARBA00022741"/>
    </source>
</evidence>
<dbReference type="Proteomes" id="UP000293142">
    <property type="component" value="Unassembled WGS sequence"/>
</dbReference>
<dbReference type="InterPro" id="IPR005467">
    <property type="entry name" value="His_kinase_dom"/>
</dbReference>
<dbReference type="SMART" id="SM00388">
    <property type="entry name" value="HisKA"/>
    <property type="match status" value="1"/>
</dbReference>
<sequence>MFNKTRLQLVTLYSIVFFVLLNCFGAMLYFSTQQRLYAQVDSSLQKELNTFATLMNRQARRDNREVPYRPVRLMSYLFWDESGKLVFQTPRDLLDDSAIEALRAESEELGVHSVTLEDNVYRTVGKQTASGGYIQIAYNMEPERSVLGNLLIFIGAGGLVSVIIAVLAGYFLASRAFVPIQKAWEQQQQFVSDASHELRTPLSVLRIHLEQMFRHPERTVEQESRKISVMLDETQRLGKLVDDLLTLARKDSSQMELLKTRVNLHDILQSVVHGFQDMARLKGIELTADLEPHAEIQGDADRLHQLFVIVMDNALKYTKQGEIKVWLKTDGAAAQIEIADTGIGIAEEDLPRIFDRFFRADKVRNRKEGGSGLGLSIAKWIIEAHEGSVYVESVPERGTVFRISLPGGKTP</sequence>
<keyword evidence="9" id="KW-0902">Two-component regulatory system</keyword>
<evidence type="ECO:0000313" key="14">
    <source>
        <dbReference type="Proteomes" id="UP000293142"/>
    </source>
</evidence>
<dbReference type="CDD" id="cd00082">
    <property type="entry name" value="HisKA"/>
    <property type="match status" value="1"/>
</dbReference>
<evidence type="ECO:0000256" key="1">
    <source>
        <dbReference type="ARBA" id="ARBA00000085"/>
    </source>
</evidence>
<keyword evidence="5" id="KW-0808">Transferase</keyword>
<feature type="transmembrane region" description="Helical" evidence="11">
    <location>
        <begin position="12"/>
        <end position="30"/>
    </location>
</feature>
<evidence type="ECO:0000256" key="5">
    <source>
        <dbReference type="ARBA" id="ARBA00022679"/>
    </source>
</evidence>
<name>A0A4Q9DPX3_9BACL</name>
<accession>A0A4Q9DPX3</accession>
<dbReference type="RefSeq" id="WP_131015187.1">
    <property type="nucleotide sequence ID" value="NZ_SIRE01000014.1"/>
</dbReference>
<evidence type="ECO:0000256" key="7">
    <source>
        <dbReference type="ARBA" id="ARBA00022777"/>
    </source>
</evidence>
<evidence type="ECO:0000256" key="2">
    <source>
        <dbReference type="ARBA" id="ARBA00004651"/>
    </source>
</evidence>
<dbReference type="Pfam" id="PF02518">
    <property type="entry name" value="HATPase_c"/>
    <property type="match status" value="1"/>
</dbReference>
<keyword evidence="6" id="KW-0547">Nucleotide-binding</keyword>
<protein>
    <recommendedName>
        <fullName evidence="3">histidine kinase</fullName>
        <ecNumber evidence="3">2.7.13.3</ecNumber>
    </recommendedName>
</protein>
<dbReference type="InterPro" id="IPR003661">
    <property type="entry name" value="HisK_dim/P_dom"/>
</dbReference>
<dbReference type="InterPro" id="IPR004358">
    <property type="entry name" value="Sig_transdc_His_kin-like_C"/>
</dbReference>
<dbReference type="GO" id="GO:0005886">
    <property type="term" value="C:plasma membrane"/>
    <property type="evidence" value="ECO:0007669"/>
    <property type="project" value="UniProtKB-SubCell"/>
</dbReference>
<keyword evidence="7 13" id="KW-0418">Kinase</keyword>
<comment type="caution">
    <text evidence="13">The sequence shown here is derived from an EMBL/GenBank/DDBJ whole genome shotgun (WGS) entry which is preliminary data.</text>
</comment>
<gene>
    <name evidence="13" type="ORF">EYB31_19985</name>
</gene>
<dbReference type="InterPro" id="IPR003594">
    <property type="entry name" value="HATPase_dom"/>
</dbReference>
<dbReference type="EMBL" id="SIRE01000014">
    <property type="protein sequence ID" value="TBL76281.1"/>
    <property type="molecule type" value="Genomic_DNA"/>
</dbReference>
<organism evidence="13 14">
    <name type="scientific">Paenibacillus thalictri</name>
    <dbReference type="NCBI Taxonomy" id="2527873"/>
    <lineage>
        <taxon>Bacteria</taxon>
        <taxon>Bacillati</taxon>
        <taxon>Bacillota</taxon>
        <taxon>Bacilli</taxon>
        <taxon>Bacillales</taxon>
        <taxon>Paenibacillaceae</taxon>
        <taxon>Paenibacillus</taxon>
    </lineage>
</organism>
<dbReference type="InterPro" id="IPR036890">
    <property type="entry name" value="HATPase_C_sf"/>
</dbReference>
<evidence type="ECO:0000313" key="13">
    <source>
        <dbReference type="EMBL" id="TBL76281.1"/>
    </source>
</evidence>
<evidence type="ECO:0000256" key="9">
    <source>
        <dbReference type="ARBA" id="ARBA00023012"/>
    </source>
</evidence>
<dbReference type="GO" id="GO:0004721">
    <property type="term" value="F:phosphoprotein phosphatase activity"/>
    <property type="evidence" value="ECO:0007669"/>
    <property type="project" value="TreeGrafter"/>
</dbReference>
<evidence type="ECO:0000256" key="8">
    <source>
        <dbReference type="ARBA" id="ARBA00022840"/>
    </source>
</evidence>
<dbReference type="FunFam" id="1.10.287.130:FF:000001">
    <property type="entry name" value="Two-component sensor histidine kinase"/>
    <property type="match status" value="1"/>
</dbReference>
<keyword evidence="11" id="KW-0812">Transmembrane</keyword>
<dbReference type="Gene3D" id="1.10.287.130">
    <property type="match status" value="1"/>
</dbReference>
<dbReference type="PROSITE" id="PS50109">
    <property type="entry name" value="HIS_KIN"/>
    <property type="match status" value="1"/>
</dbReference>
<reference evidence="13 14" key="1">
    <citation type="submission" date="2019-02" db="EMBL/GenBank/DDBJ databases">
        <title>Paenibacillus sp. nov., isolated from surface-sterilized tissue of Thalictrum simplex L.</title>
        <authorList>
            <person name="Tuo L."/>
        </authorList>
    </citation>
    <scope>NUCLEOTIDE SEQUENCE [LARGE SCALE GENOMIC DNA]</scope>
    <source>
        <strain evidence="13 14">N2SHLJ1</strain>
    </source>
</reference>
<dbReference type="SMART" id="SM00387">
    <property type="entry name" value="HATPase_c"/>
    <property type="match status" value="1"/>
</dbReference>
<evidence type="ECO:0000256" key="10">
    <source>
        <dbReference type="ARBA" id="ARBA00023136"/>
    </source>
</evidence>
<evidence type="ECO:0000259" key="12">
    <source>
        <dbReference type="PROSITE" id="PS50109"/>
    </source>
</evidence>
<dbReference type="GO" id="GO:0005524">
    <property type="term" value="F:ATP binding"/>
    <property type="evidence" value="ECO:0007669"/>
    <property type="project" value="UniProtKB-KW"/>
</dbReference>
<dbReference type="GO" id="GO:0000155">
    <property type="term" value="F:phosphorelay sensor kinase activity"/>
    <property type="evidence" value="ECO:0007669"/>
    <property type="project" value="InterPro"/>
</dbReference>
<dbReference type="PRINTS" id="PR00344">
    <property type="entry name" value="BCTRLSENSOR"/>
</dbReference>
<dbReference type="FunFam" id="3.30.565.10:FF:000006">
    <property type="entry name" value="Sensor histidine kinase WalK"/>
    <property type="match status" value="1"/>
</dbReference>
<dbReference type="Gene3D" id="3.30.565.10">
    <property type="entry name" value="Histidine kinase-like ATPase, C-terminal domain"/>
    <property type="match status" value="1"/>
</dbReference>
<dbReference type="Pfam" id="PF00512">
    <property type="entry name" value="HisKA"/>
    <property type="match status" value="1"/>
</dbReference>
<keyword evidence="14" id="KW-1185">Reference proteome</keyword>
<dbReference type="InterPro" id="IPR050351">
    <property type="entry name" value="BphY/WalK/GraS-like"/>
</dbReference>
<dbReference type="SUPFAM" id="SSF47384">
    <property type="entry name" value="Homodimeric domain of signal transducing histidine kinase"/>
    <property type="match status" value="1"/>
</dbReference>
<comment type="subcellular location">
    <subcellularLocation>
        <location evidence="2">Cell membrane</location>
        <topology evidence="2">Multi-pass membrane protein</topology>
    </subcellularLocation>
</comment>
<dbReference type="GO" id="GO:0016036">
    <property type="term" value="P:cellular response to phosphate starvation"/>
    <property type="evidence" value="ECO:0007669"/>
    <property type="project" value="TreeGrafter"/>
</dbReference>
<keyword evidence="4" id="KW-0597">Phosphoprotein</keyword>
<evidence type="ECO:0000256" key="3">
    <source>
        <dbReference type="ARBA" id="ARBA00012438"/>
    </source>
</evidence>
<dbReference type="OrthoDB" id="9813151at2"/>
<dbReference type="SUPFAM" id="SSF55874">
    <property type="entry name" value="ATPase domain of HSP90 chaperone/DNA topoisomerase II/histidine kinase"/>
    <property type="match status" value="1"/>
</dbReference>
<keyword evidence="8" id="KW-0067">ATP-binding</keyword>
<dbReference type="AlphaFoldDB" id="A0A4Q9DPX3"/>
<evidence type="ECO:0000256" key="4">
    <source>
        <dbReference type="ARBA" id="ARBA00022553"/>
    </source>
</evidence>
<keyword evidence="10 11" id="KW-0472">Membrane</keyword>
<proteinExistence type="predicted"/>
<keyword evidence="11" id="KW-1133">Transmembrane helix</keyword>
<comment type="catalytic activity">
    <reaction evidence="1">
        <text>ATP + protein L-histidine = ADP + protein N-phospho-L-histidine.</text>
        <dbReference type="EC" id="2.7.13.3"/>
    </reaction>
</comment>
<dbReference type="PANTHER" id="PTHR45453">
    <property type="entry name" value="PHOSPHATE REGULON SENSOR PROTEIN PHOR"/>
    <property type="match status" value="1"/>
</dbReference>
<dbReference type="PANTHER" id="PTHR45453:SF1">
    <property type="entry name" value="PHOSPHATE REGULON SENSOR PROTEIN PHOR"/>
    <property type="match status" value="1"/>
</dbReference>
<feature type="domain" description="Histidine kinase" evidence="12">
    <location>
        <begin position="193"/>
        <end position="409"/>
    </location>
</feature>
<dbReference type="EC" id="2.7.13.3" evidence="3"/>
<dbReference type="InterPro" id="IPR036097">
    <property type="entry name" value="HisK_dim/P_sf"/>
</dbReference>